<protein>
    <submittedName>
        <fullName evidence="2">Uncharacterized protein</fullName>
    </submittedName>
</protein>
<name>A0A2A2JPI4_9BILA</name>
<sequence length="204" mass="22989">MPPGQGGGMAKGGEGILPNLLIFPRYNQEGGRKDASKIKNRRKQRKKSSKQRKKRSKKKKVRKKAKKNAKKRKKASKVRKKEGKRKKKKDKNEDNDGSEDEGEDSGGSGGDDEGGNDIFPEQDTSLRGFLVRLFRRVFFCFRSPTDVLHEKFKRLRGSTPLSSAEQSSDSQELSKKKNASTPNTSLAPFKSDRFGAKFLQKDEI</sequence>
<evidence type="ECO:0000313" key="3">
    <source>
        <dbReference type="Proteomes" id="UP000218231"/>
    </source>
</evidence>
<evidence type="ECO:0000256" key="1">
    <source>
        <dbReference type="SAM" id="MobiDB-lite"/>
    </source>
</evidence>
<proteinExistence type="predicted"/>
<feature type="region of interest" description="Disordered" evidence="1">
    <location>
        <begin position="155"/>
        <end position="192"/>
    </location>
</feature>
<dbReference type="Proteomes" id="UP000218231">
    <property type="component" value="Unassembled WGS sequence"/>
</dbReference>
<accession>A0A2A2JPI4</accession>
<feature type="compositionally biased region" description="Acidic residues" evidence="1">
    <location>
        <begin position="93"/>
        <end position="115"/>
    </location>
</feature>
<feature type="compositionally biased region" description="Basic residues" evidence="1">
    <location>
        <begin position="38"/>
        <end position="89"/>
    </location>
</feature>
<dbReference type="EMBL" id="LIAE01010305">
    <property type="protein sequence ID" value="PAV63439.1"/>
    <property type="molecule type" value="Genomic_DNA"/>
</dbReference>
<gene>
    <name evidence="2" type="ORF">WR25_22602</name>
</gene>
<feature type="compositionally biased region" description="Polar residues" evidence="1">
    <location>
        <begin position="159"/>
        <end position="171"/>
    </location>
</feature>
<feature type="region of interest" description="Disordered" evidence="1">
    <location>
        <begin position="24"/>
        <end position="121"/>
    </location>
</feature>
<dbReference type="AlphaFoldDB" id="A0A2A2JPI4"/>
<organism evidence="2 3">
    <name type="scientific">Diploscapter pachys</name>
    <dbReference type="NCBI Taxonomy" id="2018661"/>
    <lineage>
        <taxon>Eukaryota</taxon>
        <taxon>Metazoa</taxon>
        <taxon>Ecdysozoa</taxon>
        <taxon>Nematoda</taxon>
        <taxon>Chromadorea</taxon>
        <taxon>Rhabditida</taxon>
        <taxon>Rhabditina</taxon>
        <taxon>Rhabditomorpha</taxon>
        <taxon>Rhabditoidea</taxon>
        <taxon>Rhabditidae</taxon>
        <taxon>Diploscapter</taxon>
    </lineage>
</organism>
<reference evidence="2 3" key="1">
    <citation type="journal article" date="2017" name="Curr. Biol.">
        <title>Genome architecture and evolution of a unichromosomal asexual nematode.</title>
        <authorList>
            <person name="Fradin H."/>
            <person name="Zegar C."/>
            <person name="Gutwein M."/>
            <person name="Lucas J."/>
            <person name="Kovtun M."/>
            <person name="Corcoran D."/>
            <person name="Baugh L.R."/>
            <person name="Kiontke K."/>
            <person name="Gunsalus K."/>
            <person name="Fitch D.H."/>
            <person name="Piano F."/>
        </authorList>
    </citation>
    <scope>NUCLEOTIDE SEQUENCE [LARGE SCALE GENOMIC DNA]</scope>
    <source>
        <strain evidence="2">PF1309</strain>
    </source>
</reference>
<evidence type="ECO:0000313" key="2">
    <source>
        <dbReference type="EMBL" id="PAV63439.1"/>
    </source>
</evidence>
<comment type="caution">
    <text evidence="2">The sequence shown here is derived from an EMBL/GenBank/DDBJ whole genome shotgun (WGS) entry which is preliminary data.</text>
</comment>
<keyword evidence="3" id="KW-1185">Reference proteome</keyword>